<evidence type="ECO:0000313" key="3">
    <source>
        <dbReference type="EMBL" id="KAH7324857.1"/>
    </source>
</evidence>
<dbReference type="Gene3D" id="3.90.640.10">
    <property type="entry name" value="Actin, Chain A, domain 4"/>
    <property type="match status" value="1"/>
</dbReference>
<sequence length="604" mass="67684">MIESTLSALFRRRLIVGIDYGTTYSGISLAMSNATDFREIRPWTAYPGSSSHCAEHSEKAPSLVAFADENDELDENSWGYQVEPGMKTYAWTKLLLDDGALQSKYDDPDLKETLGRGIYKLPDGKTAKDVATEYLRGLNHMFRQAVREKFGGEDRLEHLPVDIWLTVPATWTEKAKLLTKAAALDAGFASKPIDRLRLISEPEAAAHLALKSSIHHVQDLVQENSGVMVADLGGGTVDITCYKVSQKSPSLELEELCVGAGGKCGGTFVDRNLHRLMANRFGNAFTSLDAQMIGPGSQFMDQFELKKRDFSMKTPSRRALRLTLPMKNLKVTEETKKYYEDNFNYVLLTQQDMKALFDPVVDRIVGLVAEQLERVKRVPKGAIDTMVLVGGFGSSPYIKERLQKWCQAQSIRLTTPWSGAWSAVVCGAVLRGIEGAITRKRRCRKHYGFEASYLYKPEVHSGYDKATRRTWYSRFLNDNYLTGFMEWCIAKGAVLDENSSFDFSINQETYSDICTKTLYSCNADEAPSTLDNSVAAEVETVGDIEFNIANIDKSTLLKRANANGEELIRVPLVFRISLSDRIGHLTITVFHRNIQVGRGELRYD</sequence>
<dbReference type="CDD" id="cd10170">
    <property type="entry name" value="ASKHA_NBD_HSP70"/>
    <property type="match status" value="1"/>
</dbReference>
<proteinExistence type="predicted"/>
<dbReference type="GO" id="GO:0140662">
    <property type="term" value="F:ATP-dependent protein folding chaperone"/>
    <property type="evidence" value="ECO:0007669"/>
    <property type="project" value="InterPro"/>
</dbReference>
<dbReference type="PANTHER" id="PTHR14187">
    <property type="entry name" value="ALPHA KINASE/ELONGATION FACTOR 2 KINASE"/>
    <property type="match status" value="1"/>
</dbReference>
<accession>A0A8K0WU60</accession>
<dbReference type="Pfam" id="PF00012">
    <property type="entry name" value="HSP70"/>
    <property type="match status" value="1"/>
</dbReference>
<evidence type="ECO:0000313" key="4">
    <source>
        <dbReference type="Proteomes" id="UP000813444"/>
    </source>
</evidence>
<dbReference type="OrthoDB" id="2963168at2759"/>
<dbReference type="PRINTS" id="PR00301">
    <property type="entry name" value="HEATSHOCK70"/>
</dbReference>
<keyword evidence="4" id="KW-1185">Reference proteome</keyword>
<reference evidence="3" key="1">
    <citation type="journal article" date="2021" name="Nat. Commun.">
        <title>Genetic determinants of endophytism in the Arabidopsis root mycobiome.</title>
        <authorList>
            <person name="Mesny F."/>
            <person name="Miyauchi S."/>
            <person name="Thiergart T."/>
            <person name="Pickel B."/>
            <person name="Atanasova L."/>
            <person name="Karlsson M."/>
            <person name="Huettel B."/>
            <person name="Barry K.W."/>
            <person name="Haridas S."/>
            <person name="Chen C."/>
            <person name="Bauer D."/>
            <person name="Andreopoulos W."/>
            <person name="Pangilinan J."/>
            <person name="LaButti K."/>
            <person name="Riley R."/>
            <person name="Lipzen A."/>
            <person name="Clum A."/>
            <person name="Drula E."/>
            <person name="Henrissat B."/>
            <person name="Kohler A."/>
            <person name="Grigoriev I.V."/>
            <person name="Martin F.M."/>
            <person name="Hacquard S."/>
        </authorList>
    </citation>
    <scope>NUCLEOTIDE SEQUENCE</scope>
    <source>
        <strain evidence="3">MPI-CAGE-CH-0235</strain>
    </source>
</reference>
<gene>
    <name evidence="3" type="ORF">B0I35DRAFT_509532</name>
</gene>
<evidence type="ECO:0000256" key="2">
    <source>
        <dbReference type="ARBA" id="ARBA00022840"/>
    </source>
</evidence>
<dbReference type="Gene3D" id="3.30.420.40">
    <property type="match status" value="2"/>
</dbReference>
<keyword evidence="2" id="KW-0067">ATP-binding</keyword>
<protein>
    <submittedName>
        <fullName evidence="3">Hsp70-like protein</fullName>
    </submittedName>
</protein>
<evidence type="ECO:0000256" key="1">
    <source>
        <dbReference type="ARBA" id="ARBA00022741"/>
    </source>
</evidence>
<organism evidence="3 4">
    <name type="scientific">Stachybotrys elegans</name>
    <dbReference type="NCBI Taxonomy" id="80388"/>
    <lineage>
        <taxon>Eukaryota</taxon>
        <taxon>Fungi</taxon>
        <taxon>Dikarya</taxon>
        <taxon>Ascomycota</taxon>
        <taxon>Pezizomycotina</taxon>
        <taxon>Sordariomycetes</taxon>
        <taxon>Hypocreomycetidae</taxon>
        <taxon>Hypocreales</taxon>
        <taxon>Stachybotryaceae</taxon>
        <taxon>Stachybotrys</taxon>
    </lineage>
</organism>
<dbReference type="GO" id="GO:0005524">
    <property type="term" value="F:ATP binding"/>
    <property type="evidence" value="ECO:0007669"/>
    <property type="project" value="UniProtKB-KW"/>
</dbReference>
<name>A0A8K0WU60_9HYPO</name>
<comment type="caution">
    <text evidence="3">The sequence shown here is derived from an EMBL/GenBank/DDBJ whole genome shotgun (WGS) entry which is preliminary data.</text>
</comment>
<keyword evidence="1" id="KW-0547">Nucleotide-binding</keyword>
<dbReference type="InterPro" id="IPR043129">
    <property type="entry name" value="ATPase_NBD"/>
</dbReference>
<dbReference type="InterPro" id="IPR013126">
    <property type="entry name" value="Hsp_70_fam"/>
</dbReference>
<dbReference type="Proteomes" id="UP000813444">
    <property type="component" value="Unassembled WGS sequence"/>
</dbReference>
<dbReference type="PANTHER" id="PTHR14187:SF81">
    <property type="entry name" value="HSP70 FAMILY PROTEIN (AFU_ORTHOLOGUE AFUA_4G14040)"/>
    <property type="match status" value="1"/>
</dbReference>
<dbReference type="SUPFAM" id="SSF53067">
    <property type="entry name" value="Actin-like ATPase domain"/>
    <property type="match status" value="2"/>
</dbReference>
<dbReference type="AlphaFoldDB" id="A0A8K0WU60"/>
<dbReference type="EMBL" id="JAGPNK010000003">
    <property type="protein sequence ID" value="KAH7324857.1"/>
    <property type="molecule type" value="Genomic_DNA"/>
</dbReference>